<dbReference type="InterPro" id="IPR037523">
    <property type="entry name" value="VOC_core"/>
</dbReference>
<accession>A0A3G2L6D4</accession>
<dbReference type="InterPro" id="IPR052164">
    <property type="entry name" value="Anthracycline_SecMetBiosynth"/>
</dbReference>
<dbReference type="Proteomes" id="UP000276309">
    <property type="component" value="Chromosome"/>
</dbReference>
<gene>
    <name evidence="2" type="ORF">D1013_10825</name>
</gene>
<reference evidence="2 3" key="1">
    <citation type="submission" date="2018-08" db="EMBL/GenBank/DDBJ databases">
        <title>The reduced genetic potential of extracellular carbohydrate catabolism in Euzebyella marina RN62, a Flavobacteriia bacterium isolated from the hadal water.</title>
        <authorList>
            <person name="Xue C."/>
        </authorList>
    </citation>
    <scope>NUCLEOTIDE SEQUENCE [LARGE SCALE GENOMIC DNA]</scope>
    <source>
        <strain evidence="2 3">RN62</strain>
    </source>
</reference>
<dbReference type="InterPro" id="IPR004360">
    <property type="entry name" value="Glyas_Fos-R_dOase_dom"/>
</dbReference>
<dbReference type="InterPro" id="IPR029068">
    <property type="entry name" value="Glyas_Bleomycin-R_OHBP_Dase"/>
</dbReference>
<dbReference type="EMBL" id="CP032050">
    <property type="protein sequence ID" value="AYN67829.1"/>
    <property type="molecule type" value="Genomic_DNA"/>
</dbReference>
<dbReference type="KEGG" id="emar:D1013_10825"/>
<evidence type="ECO:0000259" key="1">
    <source>
        <dbReference type="PROSITE" id="PS51819"/>
    </source>
</evidence>
<dbReference type="AlphaFoldDB" id="A0A3G2L6D4"/>
<name>A0A3G2L6D4_9FLAO</name>
<dbReference type="Gene3D" id="3.10.180.10">
    <property type="entry name" value="2,3-Dihydroxybiphenyl 1,2-Dioxygenase, domain 1"/>
    <property type="match status" value="1"/>
</dbReference>
<dbReference type="PROSITE" id="PS51819">
    <property type="entry name" value="VOC"/>
    <property type="match status" value="1"/>
</dbReference>
<dbReference type="PANTHER" id="PTHR33993">
    <property type="entry name" value="GLYOXALASE-RELATED"/>
    <property type="match status" value="1"/>
</dbReference>
<dbReference type="PANTHER" id="PTHR33993:SF2">
    <property type="entry name" value="VOC DOMAIN-CONTAINING PROTEIN"/>
    <property type="match status" value="1"/>
</dbReference>
<protein>
    <submittedName>
        <fullName evidence="2">VOC family protein</fullName>
    </submittedName>
</protein>
<proteinExistence type="predicted"/>
<dbReference type="SUPFAM" id="SSF54593">
    <property type="entry name" value="Glyoxalase/Bleomycin resistance protein/Dihydroxybiphenyl dioxygenase"/>
    <property type="match status" value="1"/>
</dbReference>
<dbReference type="OrthoDB" id="9804235at2"/>
<evidence type="ECO:0000313" key="3">
    <source>
        <dbReference type="Proteomes" id="UP000276309"/>
    </source>
</evidence>
<dbReference type="Pfam" id="PF00903">
    <property type="entry name" value="Glyoxalase"/>
    <property type="match status" value="1"/>
</dbReference>
<dbReference type="RefSeq" id="WP_121848844.1">
    <property type="nucleotide sequence ID" value="NZ_CP032050.1"/>
</dbReference>
<evidence type="ECO:0000313" key="2">
    <source>
        <dbReference type="EMBL" id="AYN67829.1"/>
    </source>
</evidence>
<feature type="domain" description="VOC" evidence="1">
    <location>
        <begin position="1"/>
        <end position="120"/>
    </location>
</feature>
<sequence length="121" mass="13256">MVAWFEIPVKKMERAKSFYEKVFDISITVHDLGGFVMGWFPNQEGKSLASGSLVQHEHYSPSATKGMLVYLSCDDLANELAKVEDAGGKIIKPKTEIGNGHGFMALIIDSEGNRVALHSVS</sequence>
<organism evidence="2 3">
    <name type="scientific">Euzebyella marina</name>
    <dbReference type="NCBI Taxonomy" id="1761453"/>
    <lineage>
        <taxon>Bacteria</taxon>
        <taxon>Pseudomonadati</taxon>
        <taxon>Bacteroidota</taxon>
        <taxon>Flavobacteriia</taxon>
        <taxon>Flavobacteriales</taxon>
        <taxon>Flavobacteriaceae</taxon>
        <taxon>Euzebyella</taxon>
    </lineage>
</organism>
<keyword evidence="3" id="KW-1185">Reference proteome</keyword>
<dbReference type="CDD" id="cd07247">
    <property type="entry name" value="SgaA_N_like"/>
    <property type="match status" value="1"/>
</dbReference>